<accession>A0ABW2Y8Q1</accession>
<evidence type="ECO:0000313" key="1">
    <source>
        <dbReference type="EMBL" id="MFD0724473.1"/>
    </source>
</evidence>
<sequence>MKIMHPIPHQLLRDLADEDRAKTLAWWETLHPDAQLEFTQCWDQRNDDTALHGISRDGAIEWHPLPIELHGRIVDDDHRIDDGLARRQLLEYINGHEEIQFFLTARSFHICRAHPGARACLRSGLIPKDFHCEQHHPNCPMRAILAHAGGRSVELLPTPTNRER</sequence>
<dbReference type="EMBL" id="JBHTIF010000001">
    <property type="protein sequence ID" value="MFD0724473.1"/>
    <property type="molecule type" value="Genomic_DNA"/>
</dbReference>
<keyword evidence="2" id="KW-1185">Reference proteome</keyword>
<gene>
    <name evidence="1" type="ORF">ACFQ0E_02555</name>
</gene>
<dbReference type="Proteomes" id="UP001597110">
    <property type="component" value="Unassembled WGS sequence"/>
</dbReference>
<proteinExistence type="predicted"/>
<evidence type="ECO:0000313" key="2">
    <source>
        <dbReference type="Proteomes" id="UP001597110"/>
    </source>
</evidence>
<comment type="caution">
    <text evidence="1">The sequence shown here is derived from an EMBL/GenBank/DDBJ whole genome shotgun (WGS) entry which is preliminary data.</text>
</comment>
<name>A0ABW2Y8Q1_9GAMM</name>
<protein>
    <submittedName>
        <fullName evidence="1">Uncharacterized protein</fullName>
    </submittedName>
</protein>
<organism evidence="1 2">
    <name type="scientific">Lysobacter brunescens</name>
    <dbReference type="NCBI Taxonomy" id="262323"/>
    <lineage>
        <taxon>Bacteria</taxon>
        <taxon>Pseudomonadati</taxon>
        <taxon>Pseudomonadota</taxon>
        <taxon>Gammaproteobacteria</taxon>
        <taxon>Lysobacterales</taxon>
        <taxon>Lysobacteraceae</taxon>
        <taxon>Lysobacter</taxon>
    </lineage>
</organism>
<reference evidence="2" key="1">
    <citation type="journal article" date="2019" name="Int. J. Syst. Evol. Microbiol.">
        <title>The Global Catalogue of Microorganisms (GCM) 10K type strain sequencing project: providing services to taxonomists for standard genome sequencing and annotation.</title>
        <authorList>
            <consortium name="The Broad Institute Genomics Platform"/>
            <consortium name="The Broad Institute Genome Sequencing Center for Infectious Disease"/>
            <person name="Wu L."/>
            <person name="Ma J."/>
        </authorList>
    </citation>
    <scope>NUCLEOTIDE SEQUENCE [LARGE SCALE GENOMIC DNA]</scope>
    <source>
        <strain evidence="2">CCUG 55585</strain>
    </source>
</reference>